<evidence type="ECO:0000256" key="6">
    <source>
        <dbReference type="ARBA" id="ARBA00022729"/>
    </source>
</evidence>
<name>A0A1G4J350_9SACH</name>
<dbReference type="InterPro" id="IPR045321">
    <property type="entry name" value="Cts1-like"/>
</dbReference>
<keyword evidence="10" id="KW-0119">Carbohydrate metabolism</keyword>
<dbReference type="EMBL" id="LT598466">
    <property type="protein sequence ID" value="SCU84079.1"/>
    <property type="molecule type" value="Genomic_DNA"/>
</dbReference>
<dbReference type="STRING" id="1230905.A0A1G4J350"/>
<keyword evidence="6 15" id="KW-0732">Signal</keyword>
<dbReference type="GO" id="GO:0008061">
    <property type="term" value="F:chitin binding"/>
    <property type="evidence" value="ECO:0007669"/>
    <property type="project" value="UniProtKB-KW"/>
</dbReference>
<dbReference type="GO" id="GO:0008843">
    <property type="term" value="F:endochitinase activity"/>
    <property type="evidence" value="ECO:0007669"/>
    <property type="project" value="UniProtKB-EC"/>
</dbReference>
<evidence type="ECO:0000256" key="7">
    <source>
        <dbReference type="ARBA" id="ARBA00022801"/>
    </source>
</evidence>
<evidence type="ECO:0000259" key="16">
    <source>
        <dbReference type="PROSITE" id="PS51910"/>
    </source>
</evidence>
<keyword evidence="4" id="KW-0964">Secreted</keyword>
<evidence type="ECO:0000256" key="14">
    <source>
        <dbReference type="SAM" id="MobiDB-lite"/>
    </source>
</evidence>
<dbReference type="GO" id="GO:0006032">
    <property type="term" value="P:chitin catabolic process"/>
    <property type="evidence" value="ECO:0007669"/>
    <property type="project" value="UniProtKB-KW"/>
</dbReference>
<feature type="region of interest" description="Disordered" evidence="14">
    <location>
        <begin position="367"/>
        <end position="408"/>
    </location>
</feature>
<evidence type="ECO:0000256" key="3">
    <source>
        <dbReference type="ARBA" id="ARBA00012729"/>
    </source>
</evidence>
<evidence type="ECO:0000313" key="17">
    <source>
        <dbReference type="EMBL" id="SCU84079.1"/>
    </source>
</evidence>
<keyword evidence="11 13" id="KW-0326">Glycosidase</keyword>
<keyword evidence="7 13" id="KW-0378">Hydrolase</keyword>
<accession>A0A1G4J350</accession>
<comment type="catalytic activity">
    <reaction evidence="1">
        <text>Random endo-hydrolysis of N-acetyl-beta-D-glucosaminide (1-&gt;4)-beta-linkages in chitin and chitodextrins.</text>
        <dbReference type="EC" id="3.2.1.14"/>
    </reaction>
</comment>
<dbReference type="GO" id="GO:0000272">
    <property type="term" value="P:polysaccharide catabolic process"/>
    <property type="evidence" value="ECO:0007669"/>
    <property type="project" value="UniProtKB-KW"/>
</dbReference>
<dbReference type="OrthoDB" id="6020543at2759"/>
<dbReference type="Gene3D" id="3.20.20.80">
    <property type="entry name" value="Glycosidases"/>
    <property type="match status" value="1"/>
</dbReference>
<dbReference type="Pfam" id="PF00704">
    <property type="entry name" value="Glyco_hydro_18"/>
    <property type="match status" value="1"/>
</dbReference>
<evidence type="ECO:0000256" key="15">
    <source>
        <dbReference type="SAM" id="SignalP"/>
    </source>
</evidence>
<keyword evidence="5" id="KW-0147">Chitin-binding</keyword>
<feature type="region of interest" description="Disordered" evidence="14">
    <location>
        <begin position="340"/>
        <end position="359"/>
    </location>
</feature>
<keyword evidence="8" id="KW-0146">Chitin degradation</keyword>
<evidence type="ECO:0000256" key="12">
    <source>
        <dbReference type="ARBA" id="ARBA00023326"/>
    </source>
</evidence>
<keyword evidence="12" id="KW-0624">Polysaccharide degradation</keyword>
<sequence length="616" mass="64158">MNFYILTIFALLQALSVYGFDAQSKTNVAVYWGQASAGSQESLATYCESGDVDIVLLSFLYAFPNPLKLDFSSACSSTFSDGLLHCSQIASDIKTCQGLGKKVFLSLGGESGAYGFSDDSEAESFADTLWNTFGEGSGSERPFDDAVVDGFDFDIENNNQNGYVALAKKLRQYYNSASKDFYISAAPQCYYPDASVGNLLSNAEVDFAFIQFYNNYCNVDKQFNWDTWQNFAETVSPNSDIKLFLGLPGSPTAAGSGYISDTDEVSSTVKSISSSSNFGGIMLWDASQSFKNTINGKTYVSLMKDALEQNVLSSSSAAPAVSSAAPSAVTSGITSASTLSSSTSASGSSSSPSSSSTSDSFTSVSLSSASIPPTTSVSTTTSSSITSTIPATTTGSTSTPSTTPVPVYSSQTSNVATANAPLPFSSTNTFTPSTLVTQVGTFSSAPAWSSTPVTNTPSSSVTPETTSSASASTSNSQQRFTTTLTPTSAAPTSAAPTSAPPTSAPPTSAPPTSAPPTSALPTSTATTASTQETASSSWAHDRAIALNKQYSEGQMNGSSECFEGEISCSADGQIAICDHNEWVYMECAAGTTCYAYDSDNVVFTSCNFSYLKSSFQ</sequence>
<feature type="domain" description="GH18" evidence="16">
    <location>
        <begin position="26"/>
        <end position="310"/>
    </location>
</feature>
<evidence type="ECO:0000256" key="1">
    <source>
        <dbReference type="ARBA" id="ARBA00000822"/>
    </source>
</evidence>
<evidence type="ECO:0000256" key="8">
    <source>
        <dbReference type="ARBA" id="ARBA00023024"/>
    </source>
</evidence>
<dbReference type="Proteomes" id="UP000191024">
    <property type="component" value="Chromosome C"/>
</dbReference>
<dbReference type="InterPro" id="IPR050542">
    <property type="entry name" value="Glycosyl_Hydrlase18_Chitinase"/>
</dbReference>
<keyword evidence="9" id="KW-0325">Glycoprotein</keyword>
<dbReference type="InterPro" id="IPR001223">
    <property type="entry name" value="Glyco_hydro18_cat"/>
</dbReference>
<dbReference type="InterPro" id="IPR017853">
    <property type="entry name" value="GH"/>
</dbReference>
<feature type="region of interest" description="Disordered" evidence="14">
    <location>
        <begin position="444"/>
        <end position="539"/>
    </location>
</feature>
<protein>
    <recommendedName>
        <fullName evidence="3">chitinase</fullName>
        <ecNumber evidence="3">3.2.1.14</ecNumber>
    </recommendedName>
</protein>
<evidence type="ECO:0000256" key="9">
    <source>
        <dbReference type="ARBA" id="ARBA00023180"/>
    </source>
</evidence>
<feature type="signal peptide" evidence="15">
    <location>
        <begin position="1"/>
        <end position="19"/>
    </location>
</feature>
<evidence type="ECO:0000256" key="10">
    <source>
        <dbReference type="ARBA" id="ARBA00023277"/>
    </source>
</evidence>
<dbReference type="SUPFAM" id="SSF51445">
    <property type="entry name" value="(Trans)glycosidases"/>
    <property type="match status" value="1"/>
</dbReference>
<keyword evidence="18" id="KW-1185">Reference proteome</keyword>
<evidence type="ECO:0000256" key="2">
    <source>
        <dbReference type="ARBA" id="ARBA00004613"/>
    </source>
</evidence>
<gene>
    <name evidence="17" type="ORF">LAMI_0C06128G</name>
</gene>
<evidence type="ECO:0000256" key="5">
    <source>
        <dbReference type="ARBA" id="ARBA00022669"/>
    </source>
</evidence>
<evidence type="ECO:0000313" key="18">
    <source>
        <dbReference type="Proteomes" id="UP000191024"/>
    </source>
</evidence>
<dbReference type="PANTHER" id="PTHR45708:SF49">
    <property type="entry name" value="ENDOCHITINASE"/>
    <property type="match status" value="1"/>
</dbReference>
<dbReference type="CDD" id="cd02877">
    <property type="entry name" value="GH18_hevamine_XipI_class_III"/>
    <property type="match status" value="1"/>
</dbReference>
<evidence type="ECO:0000256" key="13">
    <source>
        <dbReference type="RuleBase" id="RU000489"/>
    </source>
</evidence>
<dbReference type="EC" id="3.2.1.14" evidence="3"/>
<proteinExistence type="predicted"/>
<feature type="compositionally biased region" description="Low complexity" evidence="14">
    <location>
        <begin position="449"/>
        <end position="497"/>
    </location>
</feature>
<dbReference type="GO" id="GO:0005576">
    <property type="term" value="C:extracellular region"/>
    <property type="evidence" value="ECO:0007669"/>
    <property type="project" value="UniProtKB-SubCell"/>
</dbReference>
<organism evidence="17 18">
    <name type="scientific">Lachancea mirantina</name>
    <dbReference type="NCBI Taxonomy" id="1230905"/>
    <lineage>
        <taxon>Eukaryota</taxon>
        <taxon>Fungi</taxon>
        <taxon>Dikarya</taxon>
        <taxon>Ascomycota</taxon>
        <taxon>Saccharomycotina</taxon>
        <taxon>Saccharomycetes</taxon>
        <taxon>Saccharomycetales</taxon>
        <taxon>Saccharomycetaceae</taxon>
        <taxon>Lachancea</taxon>
    </lineage>
</organism>
<feature type="chain" id="PRO_5009235841" description="chitinase" evidence="15">
    <location>
        <begin position="20"/>
        <end position="616"/>
    </location>
</feature>
<evidence type="ECO:0000256" key="11">
    <source>
        <dbReference type="ARBA" id="ARBA00023295"/>
    </source>
</evidence>
<dbReference type="AlphaFoldDB" id="A0A1G4J350"/>
<comment type="subcellular location">
    <subcellularLocation>
        <location evidence="2">Secreted</location>
    </subcellularLocation>
</comment>
<dbReference type="PANTHER" id="PTHR45708">
    <property type="entry name" value="ENDOCHITINASE"/>
    <property type="match status" value="1"/>
</dbReference>
<dbReference type="InterPro" id="IPR001579">
    <property type="entry name" value="Glyco_hydro_18_chit_AS"/>
</dbReference>
<feature type="compositionally biased region" description="Low complexity" evidence="14">
    <location>
        <begin position="515"/>
        <end position="537"/>
    </location>
</feature>
<feature type="compositionally biased region" description="Pro residues" evidence="14">
    <location>
        <begin position="498"/>
        <end position="514"/>
    </location>
</feature>
<dbReference type="FunFam" id="3.20.20.80:FF:000125">
    <property type="entry name" value="CTS1p Endochitinase"/>
    <property type="match status" value="1"/>
</dbReference>
<reference evidence="18" key="1">
    <citation type="submission" date="2016-03" db="EMBL/GenBank/DDBJ databases">
        <authorList>
            <person name="Devillers H."/>
        </authorList>
    </citation>
    <scope>NUCLEOTIDE SEQUENCE [LARGE SCALE GENOMIC DNA]</scope>
</reference>
<dbReference type="PROSITE" id="PS51910">
    <property type="entry name" value="GH18_2"/>
    <property type="match status" value="1"/>
</dbReference>
<dbReference type="PROSITE" id="PS01095">
    <property type="entry name" value="GH18_1"/>
    <property type="match status" value="1"/>
</dbReference>
<evidence type="ECO:0000256" key="4">
    <source>
        <dbReference type="ARBA" id="ARBA00022525"/>
    </source>
</evidence>